<feature type="compositionally biased region" description="Polar residues" evidence="1">
    <location>
        <begin position="290"/>
        <end position="299"/>
    </location>
</feature>
<dbReference type="EMBL" id="AZBU02000004">
    <property type="protein sequence ID" value="TKR81355.1"/>
    <property type="molecule type" value="Genomic_DNA"/>
</dbReference>
<feature type="chain" id="PRO_5020705266" description="DUF4794 domain-containing protein" evidence="2">
    <location>
        <begin position="24"/>
        <end position="422"/>
    </location>
</feature>
<proteinExistence type="predicted"/>
<keyword evidence="2" id="KW-0732">Signal</keyword>
<reference evidence="3" key="1">
    <citation type="submission" date="2013-11" db="EMBL/GenBank/DDBJ databases">
        <authorList>
            <person name="Sternberg P."/>
            <person name="Dillman A."/>
            <person name="Macchietto M."/>
        </authorList>
    </citation>
    <scope>NUCLEOTIDE SEQUENCE</scope>
    <source>
        <strain evidence="3">ALL</strain>
    </source>
</reference>
<evidence type="ECO:0000256" key="1">
    <source>
        <dbReference type="SAM" id="MobiDB-lite"/>
    </source>
</evidence>
<gene>
    <name evidence="3" type="ORF">L596_015238</name>
</gene>
<feature type="region of interest" description="Disordered" evidence="1">
    <location>
        <begin position="95"/>
        <end position="186"/>
    </location>
</feature>
<reference evidence="3" key="3">
    <citation type="journal article" date="2019" name="G3 (Bethesda)">
        <title>Hybrid Assembly of the Genome of the Entomopathogenic Nematode Steinernema carpocapsae Identifies the X-Chromosome.</title>
        <authorList>
            <person name="Serra L."/>
            <person name="Macchietto M."/>
            <person name="Macias-Munoz A."/>
            <person name="McGill C.J."/>
            <person name="Rodriguez I.M."/>
            <person name="Rodriguez B."/>
            <person name="Murad R."/>
            <person name="Mortazavi A."/>
        </authorList>
    </citation>
    <scope>NUCLEOTIDE SEQUENCE</scope>
    <source>
        <strain evidence="3">ALL</strain>
    </source>
</reference>
<feature type="compositionally biased region" description="Basic and acidic residues" evidence="1">
    <location>
        <begin position="278"/>
        <end position="287"/>
    </location>
</feature>
<reference evidence="3" key="2">
    <citation type="journal article" date="2015" name="Genome Biol.">
        <title>Comparative genomics of Steinernema reveals deeply conserved gene regulatory networks.</title>
        <authorList>
            <person name="Dillman A.R."/>
            <person name="Macchietto M."/>
            <person name="Porter C.F."/>
            <person name="Rogers A."/>
            <person name="Williams B."/>
            <person name="Antoshechkin I."/>
            <person name="Lee M.M."/>
            <person name="Goodwin Z."/>
            <person name="Lu X."/>
            <person name="Lewis E.E."/>
            <person name="Goodrich-Blair H."/>
            <person name="Stock S.P."/>
            <person name="Adams B.J."/>
            <person name="Sternberg P.W."/>
            <person name="Mortazavi A."/>
        </authorList>
    </citation>
    <scope>NUCLEOTIDE SEQUENCE [LARGE SCALE GENOMIC DNA]</scope>
    <source>
        <strain evidence="3">ALL</strain>
    </source>
</reference>
<feature type="compositionally biased region" description="Polar residues" evidence="1">
    <location>
        <begin position="313"/>
        <end position="323"/>
    </location>
</feature>
<sequence length="422" mass="45543">MTSSSATTLLALLALVLVRAVRSQQETLLGLPPLPAFFEDDEPETVEKPATTTPKPMKSVNPFTLLTYNATAAQHESKYKGRYDDDGVFHPFDEEISKETKKPQALGAKIQKTEDSAEEEEGDMDHSTEAEAPEHTTATQQPRELHLPIKKLSALRENIHQIPKTSPNTPVPPAPSTSFSPPASSVFPPSVVPTFPVPEFTPPVEAPQAPNLAPVPKIQAPIAFQETPPNFVAAAAATTHPVSSPEFSMIQVPASQQDAEKRGLPALPTHPTLLPSLPEEHQLHRDQGVLQKQSPNSNDDGLLPTKPTAKPLQASTARKTSGSGFIGRRLQPQNRRKITTLVPQTQPPIQSAPQASNGAFELDNKIIEPSRLFTVTRKIQNSHPEVSEAAIQRTTTLIPLGGLDPRALGPSAEVSARASFLP</sequence>
<organism evidence="3">
    <name type="scientific">Steinernema carpocapsae</name>
    <name type="common">Entomopathogenic nematode</name>
    <dbReference type="NCBI Taxonomy" id="34508"/>
    <lineage>
        <taxon>Eukaryota</taxon>
        <taxon>Metazoa</taxon>
        <taxon>Ecdysozoa</taxon>
        <taxon>Nematoda</taxon>
        <taxon>Chromadorea</taxon>
        <taxon>Rhabditida</taxon>
        <taxon>Tylenchina</taxon>
        <taxon>Panagrolaimomorpha</taxon>
        <taxon>Strongyloidoidea</taxon>
        <taxon>Steinernematidae</taxon>
        <taxon>Steinernema</taxon>
    </lineage>
</organism>
<feature type="compositionally biased region" description="Basic and acidic residues" evidence="1">
    <location>
        <begin position="124"/>
        <end position="134"/>
    </location>
</feature>
<feature type="signal peptide" evidence="2">
    <location>
        <begin position="1"/>
        <end position="23"/>
    </location>
</feature>
<protein>
    <recommendedName>
        <fullName evidence="4">DUF4794 domain-containing protein</fullName>
    </recommendedName>
</protein>
<accession>A0A4V6A320</accession>
<name>A0A4V6A320_STECR</name>
<feature type="compositionally biased region" description="Low complexity" evidence="1">
    <location>
        <begin position="176"/>
        <end position="186"/>
    </location>
</feature>
<evidence type="ECO:0000313" key="3">
    <source>
        <dbReference type="EMBL" id="TKR81355.1"/>
    </source>
</evidence>
<feature type="region of interest" description="Disordered" evidence="1">
    <location>
        <begin position="252"/>
        <end position="334"/>
    </location>
</feature>
<evidence type="ECO:0008006" key="4">
    <source>
        <dbReference type="Google" id="ProtNLM"/>
    </source>
</evidence>
<comment type="caution">
    <text evidence="3">The sequence shown here is derived from an EMBL/GenBank/DDBJ whole genome shotgun (WGS) entry which is preliminary data.</text>
</comment>
<feature type="compositionally biased region" description="Low complexity" evidence="1">
    <location>
        <begin position="264"/>
        <end position="277"/>
    </location>
</feature>
<dbReference type="AlphaFoldDB" id="A0A4V6A320"/>
<evidence type="ECO:0000256" key="2">
    <source>
        <dbReference type="SAM" id="SignalP"/>
    </source>
</evidence>